<sequence length="314" mass="36750">MELVVEMFKFLGINLSARDKDFSTKTSAFSTNQKFKSHEELLEWTQNTTRSLGYVIVTGRSKAYGNGSVHTVILICDRGREYKPKVYTSRASGSKRTNRQFQLEGKYSKEHDKWTLRVICDEHNHPPAHHMEGHPFARRLFIDETRLIRMHEQAGRTPMQVLMSLLHTNEYVYEFTTGDSKKLENLFFVHPMSWKIWNAFPHVLIIDSLVQIVGVTSTQKTFSIGFAFIHREKEANYNWVLNCLNSMLDTCMHPRVIITDRELAIIKACETVFPDAARLLCRWHIEQNILKHCNKMITLEDDRRSFRSLWNLLI</sequence>
<dbReference type="EMBL" id="NBSK02000004">
    <property type="protein sequence ID" value="KAJ0211688.1"/>
    <property type="molecule type" value="Genomic_DNA"/>
</dbReference>
<dbReference type="InterPro" id="IPR052579">
    <property type="entry name" value="Zinc_finger_SWIM"/>
</dbReference>
<accession>A0A9R1VWB8</accession>
<evidence type="ECO:0000313" key="3">
    <source>
        <dbReference type="Proteomes" id="UP000235145"/>
    </source>
</evidence>
<evidence type="ECO:0000313" key="2">
    <source>
        <dbReference type="EMBL" id="KAJ0211688.1"/>
    </source>
</evidence>
<reference evidence="2 3" key="1">
    <citation type="journal article" date="2017" name="Nat. Commun.">
        <title>Genome assembly with in vitro proximity ligation data and whole-genome triplication in lettuce.</title>
        <authorList>
            <person name="Reyes-Chin-Wo S."/>
            <person name="Wang Z."/>
            <person name="Yang X."/>
            <person name="Kozik A."/>
            <person name="Arikit S."/>
            <person name="Song C."/>
            <person name="Xia L."/>
            <person name="Froenicke L."/>
            <person name="Lavelle D.O."/>
            <person name="Truco M.J."/>
            <person name="Xia R."/>
            <person name="Zhu S."/>
            <person name="Xu C."/>
            <person name="Xu H."/>
            <person name="Xu X."/>
            <person name="Cox K."/>
            <person name="Korf I."/>
            <person name="Meyers B.C."/>
            <person name="Michelmore R.W."/>
        </authorList>
    </citation>
    <scope>NUCLEOTIDE SEQUENCE [LARGE SCALE GENOMIC DNA]</scope>
    <source>
        <strain evidence="3">cv. Salinas</strain>
        <tissue evidence="2">Seedlings</tissue>
    </source>
</reference>
<comment type="caution">
    <text evidence="2">The sequence shown here is derived from an EMBL/GenBank/DDBJ whole genome shotgun (WGS) entry which is preliminary data.</text>
</comment>
<organism evidence="2 3">
    <name type="scientific">Lactuca sativa</name>
    <name type="common">Garden lettuce</name>
    <dbReference type="NCBI Taxonomy" id="4236"/>
    <lineage>
        <taxon>Eukaryota</taxon>
        <taxon>Viridiplantae</taxon>
        <taxon>Streptophyta</taxon>
        <taxon>Embryophyta</taxon>
        <taxon>Tracheophyta</taxon>
        <taxon>Spermatophyta</taxon>
        <taxon>Magnoliopsida</taxon>
        <taxon>eudicotyledons</taxon>
        <taxon>Gunneridae</taxon>
        <taxon>Pentapetalae</taxon>
        <taxon>asterids</taxon>
        <taxon>campanulids</taxon>
        <taxon>Asterales</taxon>
        <taxon>Asteraceae</taxon>
        <taxon>Cichorioideae</taxon>
        <taxon>Cichorieae</taxon>
        <taxon>Lactucinae</taxon>
        <taxon>Lactuca</taxon>
    </lineage>
</organism>
<name>A0A9R1VWB8_LACSA</name>
<dbReference type="Proteomes" id="UP000235145">
    <property type="component" value="Unassembled WGS sequence"/>
</dbReference>
<dbReference type="PANTHER" id="PTHR31569:SF4">
    <property type="entry name" value="SWIM-TYPE DOMAIN-CONTAINING PROTEIN"/>
    <property type="match status" value="1"/>
</dbReference>
<evidence type="ECO:0000259" key="1">
    <source>
        <dbReference type="Pfam" id="PF10551"/>
    </source>
</evidence>
<dbReference type="AlphaFoldDB" id="A0A9R1VWB8"/>
<gene>
    <name evidence="2" type="ORF">LSAT_V11C400163250</name>
</gene>
<feature type="domain" description="MULE transposase" evidence="1">
    <location>
        <begin position="209"/>
        <end position="288"/>
    </location>
</feature>
<dbReference type="InterPro" id="IPR018289">
    <property type="entry name" value="MULE_transposase_dom"/>
</dbReference>
<keyword evidence="3" id="KW-1185">Reference proteome</keyword>
<proteinExistence type="predicted"/>
<protein>
    <recommendedName>
        <fullName evidence="1">MULE transposase domain-containing protein</fullName>
    </recommendedName>
</protein>
<dbReference type="Pfam" id="PF10551">
    <property type="entry name" value="MULE"/>
    <property type="match status" value="1"/>
</dbReference>
<dbReference type="PANTHER" id="PTHR31569">
    <property type="entry name" value="SWIM-TYPE DOMAIN-CONTAINING PROTEIN"/>
    <property type="match status" value="1"/>
</dbReference>